<sequence>AVDPGRGSSTRRRARRCDDHRHHGDRHGHAAQRGRGLPDVERPRQLPPEPGLRRGPGQRRRRGQRRPVPGRPVRHRRADSVLRRAWLHRGGGAGRSRGPVPGGRARPEHREGPVPWPRQRGPPRRPGRVRAPARAPVRHLRQLGGGVPGQRRRPVVHPGADALRGRLLRRRPGAAERPPRADRGGGDHGDAALHRHGLARRPVRHLPGGDQQRLPAPRGAERRVRPAGPDHRPLPAPSRLPPDTVPRRCDVHDAQRRPVRQPDGGHRPPPLLLRVEARLHGDHHHRRRLGQRREGRVLRDPRRRHGRRGSRRRPGERRRRPDEVPGQPGRSGAPRRRERGQRRVDQRHPLRAERHVHEQRVQDQDPWRPGDQRLHVQRRPPPPGPVRRPHLHAAAVELDPAQLQGDPLPGRGHPPGV</sequence>
<feature type="non-terminal residue" evidence="2">
    <location>
        <position position="417"/>
    </location>
</feature>
<feature type="compositionally biased region" description="Basic and acidic residues" evidence="1">
    <location>
        <begin position="219"/>
        <end position="233"/>
    </location>
</feature>
<feature type="compositionally biased region" description="Basic residues" evidence="1">
    <location>
        <begin position="56"/>
        <end position="65"/>
    </location>
</feature>
<feature type="compositionally biased region" description="Pro residues" evidence="1">
    <location>
        <begin position="234"/>
        <end position="244"/>
    </location>
</feature>
<reference evidence="2" key="1">
    <citation type="submission" date="2020-02" db="EMBL/GenBank/DDBJ databases">
        <authorList>
            <person name="Meier V. D."/>
        </authorList>
    </citation>
    <scope>NUCLEOTIDE SEQUENCE</scope>
    <source>
        <strain evidence="2">AVDCRST_MAG20</strain>
    </source>
</reference>
<protein>
    <submittedName>
        <fullName evidence="2">Uncharacterized protein</fullName>
    </submittedName>
</protein>
<dbReference type="AlphaFoldDB" id="A0A6J4IHV8"/>
<feature type="compositionally biased region" description="Basic and acidic residues" evidence="1">
    <location>
        <begin position="173"/>
        <end position="193"/>
    </location>
</feature>
<proteinExistence type="predicted"/>
<feature type="compositionally biased region" description="Basic and acidic residues" evidence="1">
    <location>
        <begin position="341"/>
        <end position="374"/>
    </location>
</feature>
<name>A0A6J4IHV8_9ACTN</name>
<feature type="compositionally biased region" description="Basic residues" evidence="1">
    <location>
        <begin position="281"/>
        <end position="290"/>
    </location>
</feature>
<feature type="compositionally biased region" description="Basic residues" evidence="1">
    <location>
        <begin position="23"/>
        <end position="32"/>
    </location>
</feature>
<feature type="non-terminal residue" evidence="2">
    <location>
        <position position="1"/>
    </location>
</feature>
<evidence type="ECO:0000313" key="2">
    <source>
        <dbReference type="EMBL" id="CAA9253234.1"/>
    </source>
</evidence>
<feature type="compositionally biased region" description="Basic residues" evidence="1">
    <location>
        <begin position="194"/>
        <end position="204"/>
    </location>
</feature>
<feature type="region of interest" description="Disordered" evidence="1">
    <location>
        <begin position="281"/>
        <end position="391"/>
    </location>
</feature>
<accession>A0A6J4IHV8</accession>
<feature type="compositionally biased region" description="Basic residues" evidence="1">
    <location>
        <begin position="301"/>
        <end position="318"/>
    </location>
</feature>
<feature type="region of interest" description="Disordered" evidence="1">
    <location>
        <begin position="1"/>
        <end position="248"/>
    </location>
</feature>
<feature type="compositionally biased region" description="Basic and acidic residues" evidence="1">
    <location>
        <begin position="291"/>
        <end position="300"/>
    </location>
</feature>
<organism evidence="2">
    <name type="scientific">uncultured Acidimicrobiales bacterium</name>
    <dbReference type="NCBI Taxonomy" id="310071"/>
    <lineage>
        <taxon>Bacteria</taxon>
        <taxon>Bacillati</taxon>
        <taxon>Actinomycetota</taxon>
        <taxon>Acidimicrobiia</taxon>
        <taxon>Acidimicrobiales</taxon>
        <taxon>environmental samples</taxon>
    </lineage>
</organism>
<gene>
    <name evidence="2" type="ORF">AVDCRST_MAG20-2308</name>
</gene>
<feature type="region of interest" description="Disordered" evidence="1">
    <location>
        <begin position="398"/>
        <end position="417"/>
    </location>
</feature>
<evidence type="ECO:0000256" key="1">
    <source>
        <dbReference type="SAM" id="MobiDB-lite"/>
    </source>
</evidence>
<dbReference type="EMBL" id="CADCSY010000105">
    <property type="protein sequence ID" value="CAA9253234.1"/>
    <property type="molecule type" value="Genomic_DNA"/>
</dbReference>